<comment type="caution">
    <text evidence="1">The sequence shown here is derived from an EMBL/GenBank/DDBJ whole genome shotgun (WGS) entry which is preliminary data.</text>
</comment>
<evidence type="ECO:0000313" key="1">
    <source>
        <dbReference type="EMBL" id="NUB90950.1"/>
    </source>
</evidence>
<accession>A0A8J8GP24</accession>
<name>A0A8J8GP24_9EURY</name>
<gene>
    <name evidence="1" type="ORF">HT576_07935</name>
    <name evidence="2" type="ORF">HTZ84_13080</name>
</gene>
<evidence type="ECO:0000313" key="2">
    <source>
        <dbReference type="EMBL" id="NUC73232.1"/>
    </source>
</evidence>
<protein>
    <submittedName>
        <fullName evidence="1">Uncharacterized protein</fullName>
    </submittedName>
</protein>
<evidence type="ECO:0000313" key="3">
    <source>
        <dbReference type="Proteomes" id="UP000728647"/>
    </source>
</evidence>
<sequence length="52" mass="6027">MHAKGDYDEREATADRAFDHYASYEDGDGTVICDRRTPSAWIRSTTVWSCRR</sequence>
<dbReference type="Proteomes" id="UP001016761">
    <property type="component" value="Unassembled WGS sequence"/>
</dbReference>
<dbReference type="EMBL" id="JABUQZ010000001">
    <property type="protein sequence ID" value="NUC73232.1"/>
    <property type="molecule type" value="Genomic_DNA"/>
</dbReference>
<proteinExistence type="predicted"/>
<dbReference type="Pfam" id="PF24018">
    <property type="entry name" value="DUF7331"/>
    <property type="match status" value="1"/>
</dbReference>
<organism evidence="1 3">
    <name type="scientific">Haloterrigena gelatinilytica</name>
    <dbReference type="NCBI Taxonomy" id="2741724"/>
    <lineage>
        <taxon>Archaea</taxon>
        <taxon>Methanobacteriati</taxon>
        <taxon>Methanobacteriota</taxon>
        <taxon>Stenosarchaea group</taxon>
        <taxon>Halobacteria</taxon>
        <taxon>Halobacteriales</taxon>
        <taxon>Natrialbaceae</taxon>
        <taxon>Haloterrigena</taxon>
    </lineage>
</organism>
<evidence type="ECO:0000313" key="4">
    <source>
        <dbReference type="Proteomes" id="UP001016761"/>
    </source>
</evidence>
<dbReference type="AlphaFoldDB" id="A0A8J8GP24"/>
<dbReference type="Proteomes" id="UP000728647">
    <property type="component" value="Unassembled WGS sequence"/>
</dbReference>
<dbReference type="RefSeq" id="WP_174681083.1">
    <property type="nucleotide sequence ID" value="NZ_JABUQZ010000001.1"/>
</dbReference>
<dbReference type="OrthoDB" id="204329at2157"/>
<reference evidence="1 4" key="1">
    <citation type="submission" date="2020-06" db="EMBL/GenBank/DDBJ databases">
        <title>Haloterrigena sp. nov., an extremely halophilic archaeon isolated from a saline sediment.</title>
        <authorList>
            <person name="Liu B.-B."/>
        </authorList>
    </citation>
    <scope>NUCLEOTIDE SEQUENCE</scope>
    <source>
        <strain evidence="1">SYSU A121-1</strain>
        <strain evidence="2 4">SYSU A558-1</strain>
    </source>
</reference>
<dbReference type="EMBL" id="JABURA010000001">
    <property type="protein sequence ID" value="NUB90950.1"/>
    <property type="molecule type" value="Genomic_DNA"/>
</dbReference>
<keyword evidence="4" id="KW-1185">Reference proteome</keyword>
<dbReference type="InterPro" id="IPR055755">
    <property type="entry name" value="DUF7331"/>
</dbReference>